<protein>
    <submittedName>
        <fullName evidence="1">Uncharacterized protein</fullName>
    </submittedName>
</protein>
<dbReference type="OrthoDB" id="5570466at2"/>
<dbReference type="Proteomes" id="UP000077628">
    <property type="component" value="Unassembled WGS sequence"/>
</dbReference>
<evidence type="ECO:0000313" key="1">
    <source>
        <dbReference type="EMBL" id="OAI22975.1"/>
    </source>
</evidence>
<keyword evidence="2" id="KW-1185">Reference proteome</keyword>
<proteinExistence type="predicted"/>
<name>A0A177NY85_9GAMM</name>
<comment type="caution">
    <text evidence="1">The sequence shown here is derived from an EMBL/GenBank/DDBJ whole genome shotgun (WGS) entry which is preliminary data.</text>
</comment>
<reference evidence="2" key="1">
    <citation type="submission" date="2016-03" db="EMBL/GenBank/DDBJ databases">
        <authorList>
            <person name="Heylen K."/>
            <person name="De Vos P."/>
            <person name="Vekeman B."/>
        </authorList>
    </citation>
    <scope>NUCLEOTIDE SEQUENCE [LARGE SCALE GENOMIC DNA]</scope>
    <source>
        <strain evidence="2">R-45383</strain>
    </source>
</reference>
<dbReference type="EMBL" id="LUUK01000068">
    <property type="protein sequence ID" value="OAI22975.1"/>
    <property type="molecule type" value="Genomic_DNA"/>
</dbReference>
<gene>
    <name evidence="1" type="ORF">A1355_22070</name>
</gene>
<organism evidence="1 2">
    <name type="scientific">Methylomonas koyamae</name>
    <dbReference type="NCBI Taxonomy" id="702114"/>
    <lineage>
        <taxon>Bacteria</taxon>
        <taxon>Pseudomonadati</taxon>
        <taxon>Pseudomonadota</taxon>
        <taxon>Gammaproteobacteria</taxon>
        <taxon>Methylococcales</taxon>
        <taxon>Methylococcaceae</taxon>
        <taxon>Methylomonas</taxon>
    </lineage>
</organism>
<dbReference type="AlphaFoldDB" id="A0A177NY85"/>
<dbReference type="RefSeq" id="WP_064026137.1">
    <property type="nucleotide sequence ID" value="NZ_LUUK01000068.1"/>
</dbReference>
<evidence type="ECO:0000313" key="2">
    <source>
        <dbReference type="Proteomes" id="UP000077628"/>
    </source>
</evidence>
<sequence>MKDSSQAEGSRRAAAGTGEFLAARYFQVHFEYLHEQLSDASRQLAVLNDRVRLLEAQLGWRRKPLAIPMSEDAEAGAVVPTRRY</sequence>
<accession>A0A177NY85</accession>